<dbReference type="Gene3D" id="3.10.50.40">
    <property type="match status" value="1"/>
</dbReference>
<evidence type="ECO:0000256" key="3">
    <source>
        <dbReference type="ARBA" id="ARBA00022729"/>
    </source>
</evidence>
<keyword evidence="5 6" id="KW-0413">Isomerase</keyword>
<dbReference type="Pfam" id="PF13624">
    <property type="entry name" value="SurA_N_3"/>
    <property type="match status" value="1"/>
</dbReference>
<name>A0A2H0RNN5_9BACT</name>
<evidence type="ECO:0000313" key="10">
    <source>
        <dbReference type="Proteomes" id="UP000230084"/>
    </source>
</evidence>
<accession>A0A2H0RNN5</accession>
<evidence type="ECO:0000256" key="6">
    <source>
        <dbReference type="PROSITE-ProRule" id="PRU00278"/>
    </source>
</evidence>
<dbReference type="InterPro" id="IPR000297">
    <property type="entry name" value="PPIase_PpiC"/>
</dbReference>
<dbReference type="PANTHER" id="PTHR47245:SF1">
    <property type="entry name" value="FOLDASE PROTEIN PRSA"/>
    <property type="match status" value="1"/>
</dbReference>
<dbReference type="EC" id="5.2.1.8" evidence="2"/>
<dbReference type="InterPro" id="IPR050245">
    <property type="entry name" value="PrsA_foldase"/>
</dbReference>
<evidence type="ECO:0000313" key="9">
    <source>
        <dbReference type="EMBL" id="PIR47375.1"/>
    </source>
</evidence>
<dbReference type="Pfam" id="PF00639">
    <property type="entry name" value="Rotamase"/>
    <property type="match status" value="1"/>
</dbReference>
<organism evidence="9 10">
    <name type="scientific">Candidatus Uhrbacteria bacterium CG10_big_fil_rev_8_21_14_0_10_50_16</name>
    <dbReference type="NCBI Taxonomy" id="1975039"/>
    <lineage>
        <taxon>Bacteria</taxon>
        <taxon>Candidatus Uhriibacteriota</taxon>
    </lineage>
</organism>
<feature type="transmembrane region" description="Helical" evidence="7">
    <location>
        <begin position="47"/>
        <end position="73"/>
    </location>
</feature>
<evidence type="ECO:0000256" key="5">
    <source>
        <dbReference type="ARBA" id="ARBA00023235"/>
    </source>
</evidence>
<dbReference type="EMBL" id="PCYM01000007">
    <property type="protein sequence ID" value="PIR47375.1"/>
    <property type="molecule type" value="Genomic_DNA"/>
</dbReference>
<keyword evidence="7" id="KW-0812">Transmembrane</keyword>
<dbReference type="SUPFAM" id="SSF54534">
    <property type="entry name" value="FKBP-like"/>
    <property type="match status" value="1"/>
</dbReference>
<evidence type="ECO:0000256" key="2">
    <source>
        <dbReference type="ARBA" id="ARBA00013194"/>
    </source>
</evidence>
<dbReference type="InterPro" id="IPR046357">
    <property type="entry name" value="PPIase_dom_sf"/>
</dbReference>
<reference evidence="9 10" key="1">
    <citation type="submission" date="2017-09" db="EMBL/GenBank/DDBJ databases">
        <title>Depth-based differentiation of microbial function through sediment-hosted aquifers and enrichment of novel symbionts in the deep terrestrial subsurface.</title>
        <authorList>
            <person name="Probst A.J."/>
            <person name="Ladd B."/>
            <person name="Jarett J.K."/>
            <person name="Geller-Mcgrath D.E."/>
            <person name="Sieber C.M."/>
            <person name="Emerson J.B."/>
            <person name="Anantharaman K."/>
            <person name="Thomas B.C."/>
            <person name="Malmstrom R."/>
            <person name="Stieglmeier M."/>
            <person name="Klingl A."/>
            <person name="Woyke T."/>
            <person name="Ryan C.M."/>
            <person name="Banfield J.F."/>
        </authorList>
    </citation>
    <scope>NUCLEOTIDE SEQUENCE [LARGE SCALE GENOMIC DNA]</scope>
    <source>
        <strain evidence="9">CG10_big_fil_rev_8_21_14_0_10_50_16</strain>
    </source>
</reference>
<comment type="caution">
    <text evidence="9">The sequence shown here is derived from an EMBL/GenBank/DDBJ whole genome shotgun (WGS) entry which is preliminary data.</text>
</comment>
<dbReference type="SUPFAM" id="SSF109998">
    <property type="entry name" value="Triger factor/SurA peptide-binding domain-like"/>
    <property type="match status" value="1"/>
</dbReference>
<sequence length="340" mass="38509">MVRVCNSGLGISLIQNNMTAKKRVDRVGPEPIPEHLYASRQLPVRRVLLIGGRLFVVLLVVCTLIGLFVMSLYQLPIGGSLLRSIGTVLPVPAIRVNSTNISYRAYQTVLDGWSELYQQKGATDDTNKDALKERITERMIQEVLLIDLAEELHLRVQQTDVESVRRTFIDQYEDEARYEAALYEQFRWTPEQFTQFVTEPLARIRVLDEAILHNEEMQDPPRTVIAGIHEEITRDPEQFSTLAVQVSGSLSAIDGGELGLRPLDDYPTEAQQVLRTTSEGGVTEVIELADRFIFYRVLEQDATQGVTLVNAQELSVAKRDVYDVLNDRRAKANVTYYMKP</sequence>
<comment type="catalytic activity">
    <reaction evidence="1">
        <text>[protein]-peptidylproline (omega=180) = [protein]-peptidylproline (omega=0)</text>
        <dbReference type="Rhea" id="RHEA:16237"/>
        <dbReference type="Rhea" id="RHEA-COMP:10747"/>
        <dbReference type="Rhea" id="RHEA-COMP:10748"/>
        <dbReference type="ChEBI" id="CHEBI:83833"/>
        <dbReference type="ChEBI" id="CHEBI:83834"/>
        <dbReference type="EC" id="5.2.1.8"/>
    </reaction>
</comment>
<dbReference type="GO" id="GO:0003755">
    <property type="term" value="F:peptidyl-prolyl cis-trans isomerase activity"/>
    <property type="evidence" value="ECO:0007669"/>
    <property type="project" value="UniProtKB-KW"/>
</dbReference>
<evidence type="ECO:0000259" key="8">
    <source>
        <dbReference type="PROSITE" id="PS50198"/>
    </source>
</evidence>
<evidence type="ECO:0000256" key="1">
    <source>
        <dbReference type="ARBA" id="ARBA00000971"/>
    </source>
</evidence>
<gene>
    <name evidence="9" type="ORF">COV06_03790</name>
</gene>
<keyword evidence="7" id="KW-0472">Membrane</keyword>
<evidence type="ECO:0000256" key="4">
    <source>
        <dbReference type="ARBA" id="ARBA00023110"/>
    </source>
</evidence>
<keyword evidence="7" id="KW-1133">Transmembrane helix</keyword>
<keyword evidence="3" id="KW-0732">Signal</keyword>
<dbReference type="InterPro" id="IPR027304">
    <property type="entry name" value="Trigger_fact/SurA_dom_sf"/>
</dbReference>
<proteinExistence type="predicted"/>
<protein>
    <recommendedName>
        <fullName evidence="2">peptidylprolyl isomerase</fullName>
        <ecNumber evidence="2">5.2.1.8</ecNumber>
    </recommendedName>
</protein>
<evidence type="ECO:0000256" key="7">
    <source>
        <dbReference type="SAM" id="Phobius"/>
    </source>
</evidence>
<dbReference type="AlphaFoldDB" id="A0A2H0RNN5"/>
<keyword evidence="4 6" id="KW-0697">Rotamase</keyword>
<feature type="domain" description="PpiC" evidence="8">
    <location>
        <begin position="201"/>
        <end position="299"/>
    </location>
</feature>
<dbReference type="PANTHER" id="PTHR47245">
    <property type="entry name" value="PEPTIDYLPROLYL ISOMERASE"/>
    <property type="match status" value="1"/>
</dbReference>
<dbReference type="Proteomes" id="UP000230084">
    <property type="component" value="Unassembled WGS sequence"/>
</dbReference>
<dbReference type="PROSITE" id="PS50198">
    <property type="entry name" value="PPIC_PPIASE_2"/>
    <property type="match status" value="1"/>
</dbReference>